<dbReference type="Gene3D" id="3.40.50.10490">
    <property type="entry name" value="Glucose-6-phosphate isomerase like protein, domain 1"/>
    <property type="match status" value="2"/>
</dbReference>
<dbReference type="GO" id="GO:0006047">
    <property type="term" value="P:UDP-N-acetylglucosamine metabolic process"/>
    <property type="evidence" value="ECO:0007669"/>
    <property type="project" value="TreeGrafter"/>
</dbReference>
<dbReference type="Pfam" id="PF01380">
    <property type="entry name" value="SIS"/>
    <property type="match status" value="1"/>
</dbReference>
<feature type="domain" description="SIS" evidence="1">
    <location>
        <begin position="26"/>
        <end position="162"/>
    </location>
</feature>
<gene>
    <name evidence="2" type="ORF">D7V94_04235</name>
</gene>
<dbReference type="Proteomes" id="UP000280696">
    <property type="component" value="Unassembled WGS sequence"/>
</dbReference>
<reference evidence="2 3" key="1">
    <citation type="submission" date="2018-09" db="EMBL/GenBank/DDBJ databases">
        <title>Murine metabolic-syndrome-specific gut microbial biobank.</title>
        <authorList>
            <person name="Liu C."/>
        </authorList>
    </citation>
    <scope>NUCLEOTIDE SEQUENCE [LARGE SCALE GENOMIC DNA]</scope>
    <source>
        <strain evidence="2 3">0.1xD8-82</strain>
    </source>
</reference>
<dbReference type="OrthoDB" id="9782098at2"/>
<comment type="caution">
    <text evidence="2">The sequence shown here is derived from an EMBL/GenBank/DDBJ whole genome shotgun (WGS) entry which is preliminary data.</text>
</comment>
<dbReference type="InterPro" id="IPR024713">
    <property type="entry name" value="Fructosamine_deglycase_FrlB"/>
</dbReference>
<dbReference type="GO" id="GO:0006487">
    <property type="term" value="P:protein N-linked glycosylation"/>
    <property type="evidence" value="ECO:0007669"/>
    <property type="project" value="TreeGrafter"/>
</dbReference>
<dbReference type="GO" id="GO:0006002">
    <property type="term" value="P:fructose 6-phosphate metabolic process"/>
    <property type="evidence" value="ECO:0007669"/>
    <property type="project" value="TreeGrafter"/>
</dbReference>
<name>A0A3A9AQ85_9FIRM</name>
<keyword evidence="3" id="KW-1185">Reference proteome</keyword>
<dbReference type="SUPFAM" id="SSF53697">
    <property type="entry name" value="SIS domain"/>
    <property type="match status" value="1"/>
</dbReference>
<dbReference type="PIRSF" id="PIRSF009290">
    <property type="entry name" value="FrlB"/>
    <property type="match status" value="1"/>
</dbReference>
<organism evidence="2 3">
    <name type="scientific">Parablautia intestinalis</name>
    <dbReference type="NCBI Taxonomy" id="2320100"/>
    <lineage>
        <taxon>Bacteria</taxon>
        <taxon>Bacillati</taxon>
        <taxon>Bacillota</taxon>
        <taxon>Clostridia</taxon>
        <taxon>Lachnospirales</taxon>
        <taxon>Lachnospiraceae</taxon>
        <taxon>Parablautia</taxon>
    </lineage>
</organism>
<dbReference type="InterPro" id="IPR046348">
    <property type="entry name" value="SIS_dom_sf"/>
</dbReference>
<dbReference type="PANTHER" id="PTHR10937">
    <property type="entry name" value="GLUCOSAMINE--FRUCTOSE-6-PHOSPHATE AMINOTRANSFERASE, ISOMERIZING"/>
    <property type="match status" value="1"/>
</dbReference>
<dbReference type="EMBL" id="RAYQ01000003">
    <property type="protein sequence ID" value="RKI93194.1"/>
    <property type="molecule type" value="Genomic_DNA"/>
</dbReference>
<protein>
    <submittedName>
        <fullName evidence="2">SIS domain-containing protein</fullName>
    </submittedName>
</protein>
<dbReference type="PANTHER" id="PTHR10937:SF14">
    <property type="entry name" value="FRUCTOSELYSINE 6-PHOSPHATE DEGLYCASE"/>
    <property type="match status" value="1"/>
</dbReference>
<dbReference type="GO" id="GO:0097367">
    <property type="term" value="F:carbohydrate derivative binding"/>
    <property type="evidence" value="ECO:0007669"/>
    <property type="project" value="InterPro"/>
</dbReference>
<evidence type="ECO:0000259" key="1">
    <source>
        <dbReference type="PROSITE" id="PS51464"/>
    </source>
</evidence>
<proteinExistence type="predicted"/>
<dbReference type="RefSeq" id="WP_120467105.1">
    <property type="nucleotide sequence ID" value="NZ_RAYQ01000003.1"/>
</dbReference>
<dbReference type="PROSITE" id="PS51464">
    <property type="entry name" value="SIS"/>
    <property type="match status" value="1"/>
</dbReference>
<evidence type="ECO:0000313" key="2">
    <source>
        <dbReference type="EMBL" id="RKI93194.1"/>
    </source>
</evidence>
<accession>A0A3A9AQ85</accession>
<dbReference type="InterPro" id="IPR001347">
    <property type="entry name" value="SIS_dom"/>
</dbReference>
<dbReference type="GO" id="GO:0004360">
    <property type="term" value="F:glutamine-fructose-6-phosphate transaminase (isomerizing) activity"/>
    <property type="evidence" value="ECO:0007669"/>
    <property type="project" value="TreeGrafter"/>
</dbReference>
<sequence>MINFNESQIIENAYYIYKQRSKIEAIADQICKRDFDLLFFTSSGGSMSMLLPFNFWLNYSSGLPTAAMLSADLLITGCNLLTKNSIVFMTSKSGDTQETLEAAQYAKNKGAFIVSAVGAADSPLEAASDAAVIYDAGRPQELIFYLLIGKILYNRGLFPVYPDFADNMKNLGAALMNVRKQADEKCRQYALSCHKEPYNIWVGSGDLWPTAYSYSMCVLEESQWIRTKSVSSPEFFHGTLELLEKDVCVTLLLTEGPTRPLDERVKHFAAKHTNKLTCFDTRDYLLPGIKDEYRPLLSPVVMAAVLQRISKNIEVITGHSLDIRRYYRKGEY</sequence>
<dbReference type="AlphaFoldDB" id="A0A3A9AQ85"/>
<evidence type="ECO:0000313" key="3">
    <source>
        <dbReference type="Proteomes" id="UP000280696"/>
    </source>
</evidence>